<gene>
    <name evidence="2" type="ORF">ORQ98_22840</name>
</gene>
<reference evidence="2 3" key="1">
    <citation type="submission" date="2022-11" db="EMBL/GenBank/DDBJ databases">
        <title>Spartinivicinus poritis sp. nov., isolated from scleractinian coral Porites lutea.</title>
        <authorList>
            <person name="Zhang G."/>
            <person name="Cai L."/>
            <person name="Wei Q."/>
        </authorList>
    </citation>
    <scope>NUCLEOTIDE SEQUENCE [LARGE SCALE GENOMIC DNA]</scope>
    <source>
        <strain evidence="2 3">A2-2</strain>
    </source>
</reference>
<dbReference type="RefSeq" id="WP_274691111.1">
    <property type="nucleotide sequence ID" value="NZ_JAPMOU010000043.1"/>
</dbReference>
<dbReference type="Proteomes" id="UP001528823">
    <property type="component" value="Unassembled WGS sequence"/>
</dbReference>
<proteinExistence type="predicted"/>
<dbReference type="EMBL" id="JAPMOU010000043">
    <property type="protein sequence ID" value="MDE1464802.1"/>
    <property type="molecule type" value="Genomic_DNA"/>
</dbReference>
<dbReference type="InterPro" id="IPR003497">
    <property type="entry name" value="BRO_N_domain"/>
</dbReference>
<dbReference type="PANTHER" id="PTHR36180:SF2">
    <property type="entry name" value="BRO FAMILY PROTEIN"/>
    <property type="match status" value="1"/>
</dbReference>
<evidence type="ECO:0000313" key="3">
    <source>
        <dbReference type="Proteomes" id="UP001528823"/>
    </source>
</evidence>
<dbReference type="PROSITE" id="PS51750">
    <property type="entry name" value="BRO_N"/>
    <property type="match status" value="1"/>
</dbReference>
<keyword evidence="3" id="KW-1185">Reference proteome</keyword>
<sequence length="244" mass="27306">MNDIIPFQFGSSSIRVINREGEPWFVAKDVADVLLYSEASAMTRTLDDDEKGLQIIQTLGGSQGLQAINESGLYSAILRSRRPEAKIFKKWVTSEVLPTIRKTGSYGTTQIDWTNTQQVAGILAQSMERIQEQSQQIGAMKPQVEALERIAKSDGGMCITNAAKDLQVRPKDLFSWLSKNKWIYRRAGHASWTAYQNKIQQGVLEHKVTVVSRSDGSEKTTEQVRVTPKGLALLAERFNQFEVA</sequence>
<comment type="caution">
    <text evidence="2">The sequence shown here is derived from an EMBL/GenBank/DDBJ whole genome shotgun (WGS) entry which is preliminary data.</text>
</comment>
<name>A0ABT5UH29_9GAMM</name>
<accession>A0ABT5UH29</accession>
<feature type="domain" description="Bro-N" evidence="1">
    <location>
        <begin position="1"/>
        <end position="104"/>
    </location>
</feature>
<dbReference type="Pfam" id="PF03374">
    <property type="entry name" value="ANT"/>
    <property type="match status" value="1"/>
</dbReference>
<evidence type="ECO:0000259" key="1">
    <source>
        <dbReference type="PROSITE" id="PS51750"/>
    </source>
</evidence>
<dbReference type="PANTHER" id="PTHR36180">
    <property type="entry name" value="DNA-BINDING PROTEIN-RELATED-RELATED"/>
    <property type="match status" value="1"/>
</dbReference>
<protein>
    <submittedName>
        <fullName evidence="2">Phage antirepressor</fullName>
    </submittedName>
</protein>
<organism evidence="2 3">
    <name type="scientific">Spartinivicinus poritis</name>
    <dbReference type="NCBI Taxonomy" id="2994640"/>
    <lineage>
        <taxon>Bacteria</taxon>
        <taxon>Pseudomonadati</taxon>
        <taxon>Pseudomonadota</taxon>
        <taxon>Gammaproteobacteria</taxon>
        <taxon>Oceanospirillales</taxon>
        <taxon>Zooshikellaceae</taxon>
        <taxon>Spartinivicinus</taxon>
    </lineage>
</organism>
<dbReference type="SMART" id="SM01040">
    <property type="entry name" value="Bro-N"/>
    <property type="match status" value="1"/>
</dbReference>
<evidence type="ECO:0000313" key="2">
    <source>
        <dbReference type="EMBL" id="MDE1464802.1"/>
    </source>
</evidence>
<dbReference type="InterPro" id="IPR005039">
    <property type="entry name" value="Ant_C"/>
</dbReference>
<dbReference type="Pfam" id="PF02498">
    <property type="entry name" value="Bro-N"/>
    <property type="match status" value="1"/>
</dbReference>